<keyword evidence="2" id="KW-1185">Reference proteome</keyword>
<dbReference type="RefSeq" id="WP_162199819.1">
    <property type="nucleotide sequence ID" value="NZ_CBXV010000005.1"/>
</dbReference>
<dbReference type="EMBL" id="CBXV010000005">
    <property type="protein sequence ID" value="CDM65607.1"/>
    <property type="molecule type" value="Genomic_DNA"/>
</dbReference>
<accession>A0A0B6WY24</accession>
<evidence type="ECO:0000313" key="1">
    <source>
        <dbReference type="EMBL" id="CDM65607.1"/>
    </source>
</evidence>
<reference evidence="1 2" key="1">
    <citation type="submission" date="2013-12" db="EMBL/GenBank/DDBJ databases">
        <authorList>
            <person name="Stott M."/>
        </authorList>
    </citation>
    <scope>NUCLEOTIDE SEQUENCE [LARGE SCALE GENOMIC DNA]</scope>
    <source>
        <strain evidence="1 2">K22</strain>
    </source>
</reference>
<reference evidence="1 2" key="2">
    <citation type="submission" date="2015-01" db="EMBL/GenBank/DDBJ databases">
        <title>Complete genome sequence of Pyrinomonas methylaliphatogenes type strain K22T.</title>
        <authorList>
            <person name="Lee K.C.Y."/>
            <person name="Power J.F."/>
            <person name="Dunfield P.F."/>
            <person name="Morgan X.C."/>
            <person name="Huttenhower C."/>
            <person name="Stott M.B."/>
        </authorList>
    </citation>
    <scope>NUCLEOTIDE SEQUENCE [LARGE SCALE GENOMIC DNA]</scope>
    <source>
        <strain evidence="1 2">K22</strain>
    </source>
</reference>
<sequence>MRHNDCIRRADRSSAEMGVDESAQLALSLTRAEFRIPDGAQPFYCDRPHFEGAVR</sequence>
<gene>
    <name evidence="1" type="ORF">PYK22_01612</name>
</gene>
<organism evidence="1 2">
    <name type="scientific">Pyrinomonas methylaliphatogenes</name>
    <dbReference type="NCBI Taxonomy" id="454194"/>
    <lineage>
        <taxon>Bacteria</taxon>
        <taxon>Pseudomonadati</taxon>
        <taxon>Acidobacteriota</taxon>
        <taxon>Blastocatellia</taxon>
        <taxon>Blastocatellales</taxon>
        <taxon>Pyrinomonadaceae</taxon>
        <taxon>Pyrinomonas</taxon>
    </lineage>
</organism>
<evidence type="ECO:0000313" key="2">
    <source>
        <dbReference type="Proteomes" id="UP000031518"/>
    </source>
</evidence>
<dbReference type="AlphaFoldDB" id="A0A0B6WY24"/>
<proteinExistence type="predicted"/>
<dbReference type="Proteomes" id="UP000031518">
    <property type="component" value="Unassembled WGS sequence"/>
</dbReference>
<protein>
    <submittedName>
        <fullName evidence="1">Uncharacterized protein</fullName>
    </submittedName>
</protein>
<name>A0A0B6WY24_9BACT</name>